<gene>
    <name evidence="3" type="ORF">Ahy_B08g089157</name>
</gene>
<dbReference type="PANTHER" id="PTHR44042:SF15">
    <property type="entry name" value="DUPLICATED HOMEODOMAIN-LIKE SUPERFAMILY PROTEIN"/>
    <property type="match status" value="1"/>
</dbReference>
<dbReference type="PROSITE" id="PS50090">
    <property type="entry name" value="MYB_LIKE"/>
    <property type="match status" value="1"/>
</dbReference>
<protein>
    <recommendedName>
        <fullName evidence="2">Myb-like domain-containing protein</fullName>
    </recommendedName>
</protein>
<dbReference type="Gene3D" id="1.10.10.60">
    <property type="entry name" value="Homeodomain-like"/>
    <property type="match status" value="1"/>
</dbReference>
<evidence type="ECO:0000313" key="4">
    <source>
        <dbReference type="Proteomes" id="UP000289738"/>
    </source>
</evidence>
<dbReference type="AlphaFoldDB" id="A0A444XWU7"/>
<feature type="domain" description="Myb-like" evidence="2">
    <location>
        <begin position="182"/>
        <end position="229"/>
    </location>
</feature>
<comment type="caution">
    <text evidence="3">The sequence shown here is derived from an EMBL/GenBank/DDBJ whole genome shotgun (WGS) entry which is preliminary data.</text>
</comment>
<feature type="compositionally biased region" description="Polar residues" evidence="1">
    <location>
        <begin position="270"/>
        <end position="280"/>
    </location>
</feature>
<evidence type="ECO:0000313" key="3">
    <source>
        <dbReference type="EMBL" id="RYQ94270.1"/>
    </source>
</evidence>
<dbReference type="CDD" id="cd00167">
    <property type="entry name" value="SANT"/>
    <property type="match status" value="1"/>
</dbReference>
<dbReference type="InterPro" id="IPR009057">
    <property type="entry name" value="Homeodomain-like_sf"/>
</dbReference>
<dbReference type="InterPro" id="IPR001005">
    <property type="entry name" value="SANT/Myb"/>
</dbReference>
<accession>A0A444XWU7</accession>
<dbReference type="Proteomes" id="UP000289738">
    <property type="component" value="Chromosome B08"/>
</dbReference>
<dbReference type="PANTHER" id="PTHR44042">
    <property type="entry name" value="DUPLICATED HOMEODOMAIN-LIKE SUPERFAMILY PROTEIN-RELATED"/>
    <property type="match status" value="1"/>
</dbReference>
<proteinExistence type="predicted"/>
<keyword evidence="4" id="KW-1185">Reference proteome</keyword>
<sequence length="310" mass="34518">MELWNVMDLPVFDMGDDQLPEFQYLPPLTDAELFAADVGAPQFQSPSSSNVPLPEFPIGNQQPLPQPLPLPEFAANVPPPQFAADMCGYQQPQAQPETVWSGDENKEFDMAPHQFQSPSEFQSLPLSQLANVGGNQQPQPQLPAEFPVNLPLPEFPAYVPLPQSAADVCGYQQPQAQPEPFWSEDDNKEFELVLAECLPEALKNRWDDVAACLPGKTPAQIQERFQKLITDINLIHNSYINLHHTSIAPAAPHNMPAPPTTLERNPLSLPGTSEQNQPAMTSERKKTVHWTPEEKEYQLDVKSTSPEFLP</sequence>
<reference evidence="3 4" key="1">
    <citation type="submission" date="2019-01" db="EMBL/GenBank/DDBJ databases">
        <title>Sequencing of cultivated peanut Arachis hypogaea provides insights into genome evolution and oil improvement.</title>
        <authorList>
            <person name="Chen X."/>
        </authorList>
    </citation>
    <scope>NUCLEOTIDE SEQUENCE [LARGE SCALE GENOMIC DNA]</scope>
    <source>
        <strain evidence="4">cv. Fuhuasheng</strain>
        <tissue evidence="3">Leaves</tissue>
    </source>
</reference>
<dbReference type="EMBL" id="SDMP01000018">
    <property type="protein sequence ID" value="RYQ94270.1"/>
    <property type="molecule type" value="Genomic_DNA"/>
</dbReference>
<organism evidence="3 4">
    <name type="scientific">Arachis hypogaea</name>
    <name type="common">Peanut</name>
    <dbReference type="NCBI Taxonomy" id="3818"/>
    <lineage>
        <taxon>Eukaryota</taxon>
        <taxon>Viridiplantae</taxon>
        <taxon>Streptophyta</taxon>
        <taxon>Embryophyta</taxon>
        <taxon>Tracheophyta</taxon>
        <taxon>Spermatophyta</taxon>
        <taxon>Magnoliopsida</taxon>
        <taxon>eudicotyledons</taxon>
        <taxon>Gunneridae</taxon>
        <taxon>Pentapetalae</taxon>
        <taxon>rosids</taxon>
        <taxon>fabids</taxon>
        <taxon>Fabales</taxon>
        <taxon>Fabaceae</taxon>
        <taxon>Papilionoideae</taxon>
        <taxon>50 kb inversion clade</taxon>
        <taxon>dalbergioids sensu lato</taxon>
        <taxon>Dalbergieae</taxon>
        <taxon>Pterocarpus clade</taxon>
        <taxon>Arachis</taxon>
    </lineage>
</organism>
<evidence type="ECO:0000259" key="2">
    <source>
        <dbReference type="PROSITE" id="PS50090"/>
    </source>
</evidence>
<name>A0A444XWU7_ARAHY</name>
<dbReference type="SMART" id="SM00717">
    <property type="entry name" value="SANT"/>
    <property type="match status" value="1"/>
</dbReference>
<feature type="compositionally biased region" description="Polar residues" evidence="1">
    <location>
        <begin position="301"/>
        <end position="310"/>
    </location>
</feature>
<feature type="region of interest" description="Disordered" evidence="1">
    <location>
        <begin position="250"/>
        <end position="310"/>
    </location>
</feature>
<evidence type="ECO:0000256" key="1">
    <source>
        <dbReference type="SAM" id="MobiDB-lite"/>
    </source>
</evidence>
<dbReference type="STRING" id="3818.A0A444XWU7"/>
<dbReference type="Pfam" id="PF00249">
    <property type="entry name" value="Myb_DNA-binding"/>
    <property type="match status" value="1"/>
</dbReference>
<dbReference type="SUPFAM" id="SSF46689">
    <property type="entry name" value="Homeodomain-like"/>
    <property type="match status" value="1"/>
</dbReference>